<dbReference type="PROSITE" id="PS50897">
    <property type="entry name" value="CTLH"/>
    <property type="match status" value="1"/>
</dbReference>
<feature type="zinc finger region" description="RING-Gid-type" evidence="13">
    <location>
        <begin position="279"/>
        <end position="336"/>
    </location>
</feature>
<organism evidence="16 17">
    <name type="scientific">Saguinus oedipus</name>
    <name type="common">Cotton-top tamarin</name>
    <name type="synonym">Oedipomidas oedipus</name>
    <dbReference type="NCBI Taxonomy" id="9490"/>
    <lineage>
        <taxon>Eukaryota</taxon>
        <taxon>Metazoa</taxon>
        <taxon>Chordata</taxon>
        <taxon>Craniata</taxon>
        <taxon>Vertebrata</taxon>
        <taxon>Euteleostomi</taxon>
        <taxon>Mammalia</taxon>
        <taxon>Eutheria</taxon>
        <taxon>Euarchontoglires</taxon>
        <taxon>Primates</taxon>
        <taxon>Haplorrhini</taxon>
        <taxon>Platyrrhini</taxon>
        <taxon>Cebidae</taxon>
        <taxon>Callitrichinae</taxon>
        <taxon>Saguinus</taxon>
    </lineage>
</organism>
<dbReference type="Proteomes" id="UP001266305">
    <property type="component" value="Unassembled WGS sequence"/>
</dbReference>
<evidence type="ECO:0000256" key="4">
    <source>
        <dbReference type="ARBA" id="ARBA00012483"/>
    </source>
</evidence>
<dbReference type="PROSITE" id="PS50896">
    <property type="entry name" value="LISH"/>
    <property type="match status" value="1"/>
</dbReference>
<dbReference type="InterPro" id="IPR006594">
    <property type="entry name" value="LisH"/>
</dbReference>
<dbReference type="Pfam" id="PF10607">
    <property type="entry name" value="CTLH"/>
    <property type="match status" value="2"/>
</dbReference>
<dbReference type="PANTHER" id="PTHR12170">
    <property type="entry name" value="MACROPHAGE ERYTHROBLAST ATTACHER-RELATED"/>
    <property type="match status" value="1"/>
</dbReference>
<proteinExistence type="predicted"/>
<keyword evidence="8 13" id="KW-0863">Zinc-finger</keyword>
<evidence type="ECO:0000256" key="8">
    <source>
        <dbReference type="ARBA" id="ARBA00022771"/>
    </source>
</evidence>
<dbReference type="SMART" id="SM00668">
    <property type="entry name" value="CTLH"/>
    <property type="match status" value="1"/>
</dbReference>
<evidence type="ECO:0000256" key="3">
    <source>
        <dbReference type="ARBA" id="ARBA00004496"/>
    </source>
</evidence>
<dbReference type="EC" id="2.3.2.27" evidence="4"/>
<evidence type="ECO:0000256" key="5">
    <source>
        <dbReference type="ARBA" id="ARBA00014384"/>
    </source>
</evidence>
<name>A0ABQ9W408_SAGOE</name>
<comment type="catalytic activity">
    <reaction evidence="1">
        <text>S-ubiquitinyl-[E2 ubiquitin-conjugating enzyme]-L-cysteine + [acceptor protein]-L-lysine = [E2 ubiquitin-conjugating enzyme]-L-cysteine + N(6)-ubiquitinyl-[acceptor protein]-L-lysine.</text>
        <dbReference type="EC" id="2.3.2.27"/>
    </reaction>
</comment>
<feature type="domain" description="CTLH" evidence="14">
    <location>
        <begin position="159"/>
        <end position="216"/>
    </location>
</feature>
<evidence type="ECO:0000256" key="7">
    <source>
        <dbReference type="ARBA" id="ARBA00022723"/>
    </source>
</evidence>
<evidence type="ECO:0000256" key="11">
    <source>
        <dbReference type="ARBA" id="ARBA00029678"/>
    </source>
</evidence>
<comment type="caution">
    <text evidence="16">The sequence shown here is derived from an EMBL/GenBank/DDBJ whole genome shotgun (WGS) entry which is preliminary data.</text>
</comment>
<dbReference type="PANTHER" id="PTHR12170:SF2">
    <property type="entry name" value="E3 UBIQUITIN-PROTEIN TRANSFERASE MAEA"/>
    <property type="match status" value="1"/>
</dbReference>
<accession>A0ABQ9W408</accession>
<keyword evidence="10" id="KW-0265">Erythrocyte maturation</keyword>
<evidence type="ECO:0000256" key="10">
    <source>
        <dbReference type="ARBA" id="ARBA00023057"/>
    </source>
</evidence>
<evidence type="ECO:0000256" key="1">
    <source>
        <dbReference type="ARBA" id="ARBA00000900"/>
    </source>
</evidence>
<evidence type="ECO:0000256" key="12">
    <source>
        <dbReference type="ARBA" id="ARBA00046988"/>
    </source>
</evidence>
<evidence type="ECO:0000256" key="9">
    <source>
        <dbReference type="ARBA" id="ARBA00022833"/>
    </source>
</evidence>
<evidence type="ECO:0000259" key="14">
    <source>
        <dbReference type="PROSITE" id="PS50897"/>
    </source>
</evidence>
<dbReference type="InterPro" id="IPR006595">
    <property type="entry name" value="CTLH_C"/>
</dbReference>
<dbReference type="CDD" id="cd16659">
    <property type="entry name" value="RING-Ubox_Emp"/>
    <property type="match status" value="1"/>
</dbReference>
<evidence type="ECO:0000313" key="17">
    <source>
        <dbReference type="Proteomes" id="UP001266305"/>
    </source>
</evidence>
<keyword evidence="6" id="KW-0963">Cytoplasm</keyword>
<dbReference type="EMBL" id="JASSZA010000003">
    <property type="protein sequence ID" value="KAK2116372.1"/>
    <property type="molecule type" value="Genomic_DNA"/>
</dbReference>
<evidence type="ECO:0000256" key="6">
    <source>
        <dbReference type="ARBA" id="ARBA00022490"/>
    </source>
</evidence>
<dbReference type="InterPro" id="IPR045098">
    <property type="entry name" value="Fyv10_fam"/>
</dbReference>
<evidence type="ECO:0000256" key="2">
    <source>
        <dbReference type="ARBA" id="ARBA00004109"/>
    </source>
</evidence>
<sequence>MAAQESAAQLSMTLKVQEYPTLKVPYETLNKCFRGAQKNVDRETSHVTMVVAELEKTLSGCPAMDSVVSLLDGVVKKLSVLKRKTVESIQAEDESAKLCKRRIEHLKEHSSDKPAAASVWKRKSMDPMMVEHLLSCGYYNAAVKLARQSGIEDLVNIEMFLTAKEAEESLERRETATCLAWCHGNKSRLRKMKSCLEFSLRIQEFIELIRQNKRLDALDKDLLDPARWRMLIQQFRYNNYRLHQLGNNSVFTLTLQAGLSAIKTPQCYKEDRTSKSPDCPVCSRSLNKLAQPLPMAHCANSHLVCKISGDVMNENNPPMMLPNGYVYGYNSLLSMR</sequence>
<gene>
    <name evidence="16" type="ORF">P7K49_006998</name>
</gene>
<dbReference type="PROSITE" id="PS51867">
    <property type="entry name" value="ZF_RING_GID"/>
    <property type="match status" value="1"/>
</dbReference>
<dbReference type="InterPro" id="IPR044063">
    <property type="entry name" value="ZF_RING_GID"/>
</dbReference>
<reference evidence="16 17" key="1">
    <citation type="submission" date="2023-05" db="EMBL/GenBank/DDBJ databases">
        <title>B98-5 Cell Line De Novo Hybrid Assembly: An Optical Mapping Approach.</title>
        <authorList>
            <person name="Kananen K."/>
            <person name="Auerbach J.A."/>
            <person name="Kautto E."/>
            <person name="Blachly J.S."/>
        </authorList>
    </citation>
    <scope>NUCLEOTIDE SEQUENCE [LARGE SCALE GENOMIC DNA]</scope>
    <source>
        <strain evidence="16">B95-8</strain>
        <tissue evidence="16">Cell line</tissue>
    </source>
</reference>
<keyword evidence="9" id="KW-0862">Zinc</keyword>
<evidence type="ECO:0000259" key="15">
    <source>
        <dbReference type="PROSITE" id="PS51867"/>
    </source>
</evidence>
<comment type="subcellular location">
    <subcellularLocation>
        <location evidence="3">Cytoplasm</location>
    </subcellularLocation>
    <subcellularLocation>
        <location evidence="2">Nucleus matrix</location>
    </subcellularLocation>
</comment>
<feature type="domain" description="RING-Gid-type" evidence="15">
    <location>
        <begin position="279"/>
        <end position="336"/>
    </location>
</feature>
<comment type="subunit">
    <text evidence="12">Identified in the CTLH complex that contains GID4, RANBP9 and/or RANBP10, MKLN1, MAEA, RMND5A (or alternatively its paralog RMND5B), GID8, ARMC8, WDR26 and YPEL5. Within this complex, MAEA, RMND5A (or alternatively its paralog RMND5B), GID8, WDR26, and RANBP9 and/or RANBP10 form the catalytic core, while GID4, MKLN1, ARMC8 and YPEL5 have ancillary roles. Interacts with F-actin.</text>
</comment>
<keyword evidence="17" id="KW-1185">Reference proteome</keyword>
<keyword evidence="7" id="KW-0479">Metal-binding</keyword>
<protein>
    <recommendedName>
        <fullName evidence="5">E3 ubiquitin-protein transferase MAEA</fullName>
        <ecNumber evidence="4">2.3.2.27</ecNumber>
    </recommendedName>
    <alternativeName>
        <fullName evidence="11">Macrophage erythroblast attacher</fullName>
    </alternativeName>
</protein>
<dbReference type="InterPro" id="IPR024964">
    <property type="entry name" value="CTLH/CRA"/>
</dbReference>
<dbReference type="SMART" id="SM00667">
    <property type="entry name" value="LisH"/>
    <property type="match status" value="1"/>
</dbReference>
<evidence type="ECO:0000313" key="16">
    <source>
        <dbReference type="EMBL" id="KAK2116372.1"/>
    </source>
</evidence>
<evidence type="ECO:0000256" key="13">
    <source>
        <dbReference type="PROSITE-ProRule" id="PRU01215"/>
    </source>
</evidence>